<evidence type="ECO:0000256" key="5">
    <source>
        <dbReference type="ARBA" id="ARBA00047503"/>
    </source>
</evidence>
<organism evidence="6 7">
    <name type="scientific">Vibrio maritimus</name>
    <dbReference type="NCBI Taxonomy" id="990268"/>
    <lineage>
        <taxon>Bacteria</taxon>
        <taxon>Pseudomonadati</taxon>
        <taxon>Pseudomonadota</taxon>
        <taxon>Gammaproteobacteria</taxon>
        <taxon>Vibrionales</taxon>
        <taxon>Vibrionaceae</taxon>
        <taxon>Vibrio</taxon>
    </lineage>
</organism>
<gene>
    <name evidence="6" type="ORF">JCM19240_726</name>
</gene>
<dbReference type="Gene3D" id="3.40.50.2000">
    <property type="entry name" value="Glycogen Phosphorylase B"/>
    <property type="match status" value="1"/>
</dbReference>
<name>A0A090TFQ6_9VIBR</name>
<evidence type="ECO:0000313" key="7">
    <source>
        <dbReference type="Proteomes" id="UP000029224"/>
    </source>
</evidence>
<dbReference type="InterPro" id="IPR002201">
    <property type="entry name" value="Glyco_trans_9"/>
</dbReference>
<proteinExistence type="inferred from homology"/>
<comment type="caution">
    <text evidence="6">The sequence shown here is derived from an EMBL/GenBank/DDBJ whole genome shotgun (WGS) entry which is preliminary data.</text>
</comment>
<reference evidence="6 7" key="2">
    <citation type="submission" date="2014-09" db="EMBL/GenBank/DDBJ databases">
        <authorList>
            <consortium name="NBRP consortium"/>
            <person name="Sawabe T."/>
            <person name="Meirelles P."/>
            <person name="Nakanishi M."/>
            <person name="Sayaka M."/>
            <person name="Hattori M."/>
            <person name="Ohkuma M."/>
        </authorList>
    </citation>
    <scope>NUCLEOTIDE SEQUENCE [LARGE SCALE GENOMIC DNA]</scope>
    <source>
        <strain evidence="6 7">JCM 19240</strain>
    </source>
</reference>
<dbReference type="EC" id="2.4.99.24" evidence="4"/>
<comment type="catalytic activity">
    <reaction evidence="5">
        <text>an L-alpha-D-Hep-(1-&gt;5)-[alpha-Kdo-(2-&gt;4)]-alpha-Kdo-(2-&gt;6)-lipid A + ADP-L-glycero-beta-D-manno-heptose = an L-alpha-D-Hep-(1-&gt;3)-L-alpha-D-Hep-(1-&gt;5)-[alpha-Kdo-(2-&gt;4)]-alpha-Kdo-(2-&gt;6)-lipid A + ADP + H(+)</text>
        <dbReference type="Rhea" id="RHEA:74071"/>
        <dbReference type="ChEBI" id="CHEBI:15378"/>
        <dbReference type="ChEBI" id="CHEBI:61506"/>
        <dbReference type="ChEBI" id="CHEBI:193068"/>
        <dbReference type="ChEBI" id="CHEBI:193069"/>
        <dbReference type="ChEBI" id="CHEBI:456216"/>
        <dbReference type="EC" id="2.4.99.24"/>
    </reaction>
</comment>
<dbReference type="GO" id="GO:0005829">
    <property type="term" value="C:cytosol"/>
    <property type="evidence" value="ECO:0007669"/>
    <property type="project" value="TreeGrafter"/>
</dbReference>
<accession>A0A090TFQ6</accession>
<evidence type="ECO:0000256" key="4">
    <source>
        <dbReference type="ARBA" id="ARBA00044042"/>
    </source>
</evidence>
<dbReference type="SUPFAM" id="SSF53756">
    <property type="entry name" value="UDP-Glycosyltransferase/glycogen phosphorylase"/>
    <property type="match status" value="1"/>
</dbReference>
<evidence type="ECO:0000256" key="1">
    <source>
        <dbReference type="ARBA" id="ARBA00022676"/>
    </source>
</evidence>
<evidence type="ECO:0000256" key="2">
    <source>
        <dbReference type="ARBA" id="ARBA00022679"/>
    </source>
</evidence>
<reference evidence="6 7" key="1">
    <citation type="submission" date="2014-09" db="EMBL/GenBank/DDBJ databases">
        <title>Vibrio maritimus JCM 19240. (C210) whole genome shotgun sequence.</title>
        <authorList>
            <person name="Sawabe T."/>
            <person name="Meirelles P."/>
            <person name="Nakanishi M."/>
            <person name="Sayaka M."/>
            <person name="Hattori M."/>
            <person name="Ohkuma M."/>
        </authorList>
    </citation>
    <scope>NUCLEOTIDE SEQUENCE [LARGE SCALE GENOMIC DNA]</scope>
    <source>
        <strain evidence="6 7">JCM 19240</strain>
    </source>
</reference>
<dbReference type="FunFam" id="3.40.50.2000:FF:000023">
    <property type="entry name" value="ADP-heptose--LPS heptosyltransferase II"/>
    <property type="match status" value="1"/>
</dbReference>
<evidence type="ECO:0000256" key="3">
    <source>
        <dbReference type="ARBA" id="ARBA00043995"/>
    </source>
</evidence>
<dbReference type="InterPro" id="IPR051199">
    <property type="entry name" value="LPS_LOS_Heptosyltrfase"/>
</dbReference>
<evidence type="ECO:0000313" key="6">
    <source>
        <dbReference type="EMBL" id="GAL37579.1"/>
    </source>
</evidence>
<dbReference type="NCBIfam" id="TIGR02195">
    <property type="entry name" value="heptsyl_trn_II"/>
    <property type="match status" value="1"/>
</dbReference>
<dbReference type="PANTHER" id="PTHR30160">
    <property type="entry name" value="TETRAACYLDISACCHARIDE 4'-KINASE-RELATED"/>
    <property type="match status" value="1"/>
</dbReference>
<dbReference type="AlphaFoldDB" id="A0A090TFQ6"/>
<dbReference type="InterPro" id="IPR011910">
    <property type="entry name" value="RfaF"/>
</dbReference>
<keyword evidence="1" id="KW-0328">Glycosyltransferase</keyword>
<keyword evidence="7" id="KW-1185">Reference proteome</keyword>
<sequence>MKQEVKLEYCPRPALRVDTQAQANTIKKFGLTNERAVVGMCPGAEFGPAKRWPDAHYAEVAEHAIKQGQQVWLFGSKKDREVTEKIRDALTKEAQSHCYNLAGSTSLIEAVDLLAVCDTVVSNDSGLMHISAAVGANVIAVYGSSSPSYTPPLSDSVKIINNDVECRPCFKRTCHWDIWIA</sequence>
<keyword evidence="2 6" id="KW-0808">Transferase</keyword>
<dbReference type="CDD" id="cd03789">
    <property type="entry name" value="GT9_LPS_heptosyltransferase"/>
    <property type="match status" value="1"/>
</dbReference>
<dbReference type="GO" id="GO:0008713">
    <property type="term" value="F:ADP-heptose-lipopolysaccharide heptosyltransferase activity"/>
    <property type="evidence" value="ECO:0007669"/>
    <property type="project" value="UniProtKB-EC"/>
</dbReference>
<comment type="similarity">
    <text evidence="3">Belongs to the glycosyltransferase 9 family.</text>
</comment>
<dbReference type="Pfam" id="PF01075">
    <property type="entry name" value="Glyco_transf_9"/>
    <property type="match status" value="1"/>
</dbReference>
<dbReference type="GO" id="GO:0009244">
    <property type="term" value="P:lipopolysaccharide core region biosynthetic process"/>
    <property type="evidence" value="ECO:0007669"/>
    <property type="project" value="TreeGrafter"/>
</dbReference>
<protein>
    <recommendedName>
        <fullName evidence="4">lipopolysaccharide heptosyltransferase II</fullName>
        <ecNumber evidence="4">2.4.99.24</ecNumber>
    </recommendedName>
</protein>
<dbReference type="Proteomes" id="UP000029224">
    <property type="component" value="Unassembled WGS sequence"/>
</dbReference>
<dbReference type="EMBL" id="BBMT01000018">
    <property type="protein sequence ID" value="GAL37579.1"/>
    <property type="molecule type" value="Genomic_DNA"/>
</dbReference>
<dbReference type="PANTHER" id="PTHR30160:SF7">
    <property type="entry name" value="ADP-HEPTOSE--LPS HEPTOSYLTRANSFERASE 2"/>
    <property type="match status" value="1"/>
</dbReference>